<sequence length="131" mass="13758">MYPGEWWTTFPDILGLDDAPPLEQSNSSASPALVELIRQVNALGLSPTERAAALAALEHCFATGNLVLLDLARQHTVPAVTALTATLVGRLGRLRSLGRADSSGRRNTVGPNRLVILTSSSMLASAAVVAQ</sequence>
<dbReference type="EMBL" id="QXGH01000011">
    <property type="protein sequence ID" value="RHW27873.1"/>
    <property type="molecule type" value="Genomic_DNA"/>
</dbReference>
<proteinExistence type="predicted"/>
<dbReference type="RefSeq" id="WP_118923731.1">
    <property type="nucleotide sequence ID" value="NZ_QXGH01000011.1"/>
</dbReference>
<keyword evidence="2" id="KW-1185">Reference proteome</keyword>
<reference evidence="1 2" key="1">
    <citation type="submission" date="2018-09" db="EMBL/GenBank/DDBJ databases">
        <title>Genome sequencing of Nocardioides immobilis CCTCC AB 2017083 for comparison to Nocardioides silvaticus.</title>
        <authorList>
            <person name="Li C."/>
            <person name="Wang G."/>
        </authorList>
    </citation>
    <scope>NUCLEOTIDE SEQUENCE [LARGE SCALE GENOMIC DNA]</scope>
    <source>
        <strain evidence="1 2">CCTCC AB 2017083</strain>
    </source>
</reference>
<accession>A0A417Y5C3</accession>
<evidence type="ECO:0000313" key="1">
    <source>
        <dbReference type="EMBL" id="RHW27873.1"/>
    </source>
</evidence>
<evidence type="ECO:0000313" key="2">
    <source>
        <dbReference type="Proteomes" id="UP000283644"/>
    </source>
</evidence>
<comment type="caution">
    <text evidence="1">The sequence shown here is derived from an EMBL/GenBank/DDBJ whole genome shotgun (WGS) entry which is preliminary data.</text>
</comment>
<dbReference type="AlphaFoldDB" id="A0A417Y5C3"/>
<protein>
    <submittedName>
        <fullName evidence="1">Uncharacterized protein</fullName>
    </submittedName>
</protein>
<name>A0A417Y5C3_9ACTN</name>
<gene>
    <name evidence="1" type="ORF">D0Z08_06160</name>
</gene>
<dbReference type="Proteomes" id="UP000283644">
    <property type="component" value="Unassembled WGS sequence"/>
</dbReference>
<organism evidence="1 2">
    <name type="scientific">Nocardioides immobilis</name>
    <dbReference type="NCBI Taxonomy" id="2049295"/>
    <lineage>
        <taxon>Bacteria</taxon>
        <taxon>Bacillati</taxon>
        <taxon>Actinomycetota</taxon>
        <taxon>Actinomycetes</taxon>
        <taxon>Propionibacteriales</taxon>
        <taxon>Nocardioidaceae</taxon>
        <taxon>Nocardioides</taxon>
    </lineage>
</organism>